<accession>E1YA46</accession>
<sequence>MTSDRLIKLPHILLFNSPEDTKMLSVILTRRLVPFLKVSVKPDYFEGYILEKLPEDDFFDHVKVETVPLQNNKPDFYSAQDEIFNYDLGVKPDIETYLNDPSGFFKSRLGVKPYFSSTIWSGGAVAARFELPFYSNISSRNPDLPDPVRSDSWRYSGENYTFEYLLIDQVIKLSDKTFGRMSAGYFERMYAGVGAEILTFFGEGNIALGIEGDFVKKRIPDTFLDVENSSKHTILGNLYYKCLPLDLTFQLQYGRFLAGDRGWKIVSTREYNTGAEIGFWYSKTNTDNFTDQYNRGYNDQGVFLSIPLNMFTTYETRTKYEYAISPWTRDVAAQPFHWQNVFDMASDLMPGSFKSDLKRLKE</sequence>
<dbReference type="InterPro" id="IPR010344">
    <property type="entry name" value="YbjH"/>
</dbReference>
<dbReference type="EMBL" id="FR695866">
    <property type="protein sequence ID" value="CBX27440.1"/>
    <property type="molecule type" value="Genomic_DNA"/>
</dbReference>
<dbReference type="AlphaFoldDB" id="E1YA46"/>
<name>E1YA46_9BACT</name>
<evidence type="ECO:0000313" key="1">
    <source>
        <dbReference type="EMBL" id="CBX27440.1"/>
    </source>
</evidence>
<protein>
    <submittedName>
        <fullName evidence="1">Uncharacterized protein</fullName>
    </submittedName>
</protein>
<dbReference type="Pfam" id="PF06082">
    <property type="entry name" value="YjbH"/>
    <property type="match status" value="1"/>
</dbReference>
<reference evidence="1" key="1">
    <citation type="journal article" date="2011" name="Environ. Microbiol.">
        <title>Genomic insights into the metabolic potential of the polycyclic aromatic hydrocarbon degrading sulfate-reducing Deltaproteobacterium N47.</title>
        <authorList>
            <person name="Bergmann F."/>
            <person name="Selesi D."/>
            <person name="Weinmaier T."/>
            <person name="Tischler P."/>
            <person name="Rattei T."/>
            <person name="Meckenstock R.U."/>
        </authorList>
    </citation>
    <scope>NUCLEOTIDE SEQUENCE</scope>
</reference>
<gene>
    <name evidence="1" type="ORF">N47_H22620</name>
</gene>
<proteinExistence type="predicted"/>
<organism evidence="1">
    <name type="scientific">uncultured Desulfobacterium sp</name>
    <dbReference type="NCBI Taxonomy" id="201089"/>
    <lineage>
        <taxon>Bacteria</taxon>
        <taxon>Pseudomonadati</taxon>
        <taxon>Thermodesulfobacteriota</taxon>
        <taxon>Desulfobacteria</taxon>
        <taxon>Desulfobacterales</taxon>
        <taxon>Desulfobacteriaceae</taxon>
        <taxon>Desulfobacterium</taxon>
        <taxon>environmental samples</taxon>
    </lineage>
</organism>